<protein>
    <recommendedName>
        <fullName evidence="3">Lasso RiPP family leader peptide-containing protein</fullName>
    </recommendedName>
</protein>
<dbReference type="Proteomes" id="UP001499878">
    <property type="component" value="Unassembled WGS sequence"/>
</dbReference>
<reference evidence="2" key="1">
    <citation type="journal article" date="2019" name="Int. J. Syst. Evol. Microbiol.">
        <title>The Global Catalogue of Microorganisms (GCM) 10K type strain sequencing project: providing services to taxonomists for standard genome sequencing and annotation.</title>
        <authorList>
            <consortium name="The Broad Institute Genomics Platform"/>
            <consortium name="The Broad Institute Genome Sequencing Center for Infectious Disease"/>
            <person name="Wu L."/>
            <person name="Ma J."/>
        </authorList>
    </citation>
    <scope>NUCLEOTIDE SEQUENCE [LARGE SCALE GENOMIC DNA]</scope>
    <source>
        <strain evidence="2">JCM 18306</strain>
    </source>
</reference>
<accession>A0ABP9TH71</accession>
<proteinExistence type="predicted"/>
<dbReference type="NCBIfam" id="NF033521">
    <property type="entry name" value="lasso_leader_L3"/>
    <property type="match status" value="1"/>
</dbReference>
<name>A0ABP9TH71_9ACTN</name>
<comment type="caution">
    <text evidence="1">The sequence shown here is derived from an EMBL/GenBank/DDBJ whole genome shotgun (WGS) entry which is preliminary data.</text>
</comment>
<evidence type="ECO:0000313" key="1">
    <source>
        <dbReference type="EMBL" id="GAA5217308.1"/>
    </source>
</evidence>
<organism evidence="1 2">
    <name type="scientific">Streptomyces thinghirensis</name>
    <dbReference type="NCBI Taxonomy" id="551547"/>
    <lineage>
        <taxon>Bacteria</taxon>
        <taxon>Bacillati</taxon>
        <taxon>Actinomycetota</taxon>
        <taxon>Actinomycetes</taxon>
        <taxon>Kitasatosporales</taxon>
        <taxon>Streptomycetaceae</taxon>
        <taxon>Streptomyces</taxon>
    </lineage>
</organism>
<evidence type="ECO:0008006" key="3">
    <source>
        <dbReference type="Google" id="ProtNLM"/>
    </source>
</evidence>
<keyword evidence="2" id="KW-1185">Reference proteome</keyword>
<evidence type="ECO:0000313" key="2">
    <source>
        <dbReference type="Proteomes" id="UP001499878"/>
    </source>
</evidence>
<sequence>MNESGRSAGPYPATGITGVTRQMEVAFMANENENVYEVPTLIEVGDFAELTQLTSRGYWIDSPWGAWWL</sequence>
<gene>
    <name evidence="1" type="ORF">GCM10023323_73810</name>
</gene>
<dbReference type="EMBL" id="BAABJR010000030">
    <property type="protein sequence ID" value="GAA5217308.1"/>
    <property type="molecule type" value="Genomic_DNA"/>
</dbReference>